<feature type="transmembrane region" description="Helical" evidence="1">
    <location>
        <begin position="137"/>
        <end position="159"/>
    </location>
</feature>
<protein>
    <recommendedName>
        <fullName evidence="3">DUF998 domain-containing protein</fullName>
    </recommendedName>
</protein>
<keyword evidence="1" id="KW-1133">Transmembrane helix</keyword>
<gene>
    <name evidence="2" type="ORF">LCGC14_0659640</name>
</gene>
<dbReference type="EMBL" id="LAZR01001258">
    <property type="protein sequence ID" value="KKN47767.1"/>
    <property type="molecule type" value="Genomic_DNA"/>
</dbReference>
<dbReference type="AlphaFoldDB" id="A0A0F9RDZ3"/>
<accession>A0A0F9RDZ3</accession>
<evidence type="ECO:0000313" key="2">
    <source>
        <dbReference type="EMBL" id="KKN47767.1"/>
    </source>
</evidence>
<evidence type="ECO:0000256" key="1">
    <source>
        <dbReference type="SAM" id="Phobius"/>
    </source>
</evidence>
<comment type="caution">
    <text evidence="2">The sequence shown here is derived from an EMBL/GenBank/DDBJ whole genome shotgun (WGS) entry which is preliminary data.</text>
</comment>
<name>A0A0F9RDZ3_9ZZZZ</name>
<sequence>MNLNNWRRWAYKINMIGCVQFIILTFLGMVFYKGGTYSDPSTTGYSFFLNYFSDIGRTIALSGESNLVAFVFFSLAFFLVGIMLMPSYIAFPNFFNNTIVARKISKVGSFIGMFSAFCFAGIIFAPSNIYIDAHGFFVYVGFLAGFFSSLLYSIVIFLNKSYPKRYGYNLLILTVILAFYLMLLFAKPMNQSTVGLIIQVTGQKIIIYSFIVCLFIHSYGAWKAETKNKT</sequence>
<organism evidence="2">
    <name type="scientific">marine sediment metagenome</name>
    <dbReference type="NCBI Taxonomy" id="412755"/>
    <lineage>
        <taxon>unclassified sequences</taxon>
        <taxon>metagenomes</taxon>
        <taxon>ecological metagenomes</taxon>
    </lineage>
</organism>
<feature type="transmembrane region" description="Helical" evidence="1">
    <location>
        <begin position="110"/>
        <end position="131"/>
    </location>
</feature>
<reference evidence="2" key="1">
    <citation type="journal article" date="2015" name="Nature">
        <title>Complex archaea that bridge the gap between prokaryotes and eukaryotes.</title>
        <authorList>
            <person name="Spang A."/>
            <person name="Saw J.H."/>
            <person name="Jorgensen S.L."/>
            <person name="Zaremba-Niedzwiedzka K."/>
            <person name="Martijn J."/>
            <person name="Lind A.E."/>
            <person name="van Eijk R."/>
            <person name="Schleper C."/>
            <person name="Guy L."/>
            <person name="Ettema T.J."/>
        </authorList>
    </citation>
    <scope>NUCLEOTIDE SEQUENCE</scope>
</reference>
<feature type="transmembrane region" description="Helical" evidence="1">
    <location>
        <begin position="205"/>
        <end position="222"/>
    </location>
</feature>
<evidence type="ECO:0008006" key="3">
    <source>
        <dbReference type="Google" id="ProtNLM"/>
    </source>
</evidence>
<feature type="transmembrane region" description="Helical" evidence="1">
    <location>
        <begin position="166"/>
        <end position="185"/>
    </location>
</feature>
<feature type="transmembrane region" description="Helical" evidence="1">
    <location>
        <begin position="67"/>
        <end position="89"/>
    </location>
</feature>
<feature type="transmembrane region" description="Helical" evidence="1">
    <location>
        <begin position="12"/>
        <end position="32"/>
    </location>
</feature>
<keyword evidence="1" id="KW-0472">Membrane</keyword>
<keyword evidence="1" id="KW-0812">Transmembrane</keyword>
<proteinExistence type="predicted"/>